<dbReference type="OrthoDB" id="5512589at2759"/>
<comment type="caution">
    <text evidence="1">The sequence shown here is derived from an EMBL/GenBank/DDBJ whole genome shotgun (WGS) entry which is preliminary data.</text>
</comment>
<dbReference type="EMBL" id="LSSL01005634">
    <property type="protein sequence ID" value="OLY78726.1"/>
    <property type="molecule type" value="Genomic_DNA"/>
</dbReference>
<evidence type="ECO:0000313" key="2">
    <source>
        <dbReference type="Proteomes" id="UP000187455"/>
    </source>
</evidence>
<protein>
    <submittedName>
        <fullName evidence="1">Uncharacterized protein</fullName>
    </submittedName>
</protein>
<proteinExistence type="predicted"/>
<organism evidence="1 2">
    <name type="scientific">Smittium mucronatum</name>
    <dbReference type="NCBI Taxonomy" id="133383"/>
    <lineage>
        <taxon>Eukaryota</taxon>
        <taxon>Fungi</taxon>
        <taxon>Fungi incertae sedis</taxon>
        <taxon>Zoopagomycota</taxon>
        <taxon>Kickxellomycotina</taxon>
        <taxon>Harpellomycetes</taxon>
        <taxon>Harpellales</taxon>
        <taxon>Legeriomycetaceae</taxon>
        <taxon>Smittium</taxon>
    </lineage>
</organism>
<dbReference type="Proteomes" id="UP000187455">
    <property type="component" value="Unassembled WGS sequence"/>
</dbReference>
<accession>A0A1R0GPD1</accession>
<sequence>MDFDTYVNKEYANGLFKLMSEYEDKPIFYGGITKNHGVVYMQGRFYGVTRSLLQKMCNSIDNVDFSPYEDVWFGKVVDYVRKDIQNSDKKKDVFFMGMDGSKVWHKIFKDKGVYLHLGRGLSKSEK</sequence>
<name>A0A1R0GPD1_9FUNG</name>
<gene>
    <name evidence="1" type="ORF">AYI68_g7218</name>
</gene>
<reference evidence="1 2" key="1">
    <citation type="journal article" date="2016" name="Mol. Biol. Evol.">
        <title>Genome-Wide Survey of Gut Fungi (Harpellales) Reveals the First Horizontally Transferred Ubiquitin Gene from a Mosquito Host.</title>
        <authorList>
            <person name="Wang Y."/>
            <person name="White M.M."/>
            <person name="Kvist S."/>
            <person name="Moncalvo J.M."/>
        </authorList>
    </citation>
    <scope>NUCLEOTIDE SEQUENCE [LARGE SCALE GENOMIC DNA]</scope>
    <source>
        <strain evidence="1 2">ALG-7-W6</strain>
    </source>
</reference>
<dbReference type="AlphaFoldDB" id="A0A1R0GPD1"/>
<evidence type="ECO:0000313" key="1">
    <source>
        <dbReference type="EMBL" id="OLY78726.1"/>
    </source>
</evidence>
<keyword evidence="2" id="KW-1185">Reference proteome</keyword>